<name>A0A158Q4G9_DRAME</name>
<keyword evidence="7" id="KW-0325">Glycoprotein</keyword>
<keyword evidence="2 10" id="KW-0812">Transmembrane</keyword>
<dbReference type="PANTHER" id="PTHR11640:SF136">
    <property type="entry name" value="NEPHRIN"/>
    <property type="match status" value="1"/>
</dbReference>
<dbReference type="GO" id="GO:0005911">
    <property type="term" value="C:cell-cell junction"/>
    <property type="evidence" value="ECO:0007669"/>
    <property type="project" value="TreeGrafter"/>
</dbReference>
<dbReference type="Pfam" id="PF00041">
    <property type="entry name" value="fn3"/>
    <property type="match status" value="1"/>
</dbReference>
<keyword evidence="3" id="KW-0677">Repeat</keyword>
<comment type="subcellular location">
    <subcellularLocation>
        <location evidence="1">Membrane</location>
        <topology evidence="1">Single-pass type I membrane protein</topology>
    </subcellularLocation>
</comment>
<evidence type="ECO:0000313" key="15">
    <source>
        <dbReference type="Proteomes" id="UP000038040"/>
    </source>
</evidence>
<evidence type="ECO:0000313" key="14">
    <source>
        <dbReference type="EMBL" id="VDN58729.1"/>
    </source>
</evidence>
<feature type="compositionally biased region" description="Polar residues" evidence="9">
    <location>
        <begin position="1104"/>
        <end position="1119"/>
    </location>
</feature>
<feature type="compositionally biased region" description="Basic and acidic residues" evidence="9">
    <location>
        <begin position="1120"/>
        <end position="1131"/>
    </location>
</feature>
<dbReference type="OrthoDB" id="10028801at2759"/>
<dbReference type="PROSITE" id="PS50853">
    <property type="entry name" value="FN3"/>
    <property type="match status" value="1"/>
</dbReference>
<feature type="domain" description="Ig-like" evidence="12">
    <location>
        <begin position="144"/>
        <end position="242"/>
    </location>
</feature>
<evidence type="ECO:0000259" key="12">
    <source>
        <dbReference type="PROSITE" id="PS50835"/>
    </source>
</evidence>
<dbReference type="SUPFAM" id="SSF48726">
    <property type="entry name" value="Immunoglobulin"/>
    <property type="match status" value="9"/>
</dbReference>
<reference evidence="14 16" key="2">
    <citation type="submission" date="2018-11" db="EMBL/GenBank/DDBJ databases">
        <authorList>
            <consortium name="Pathogen Informatics"/>
        </authorList>
    </citation>
    <scope>NUCLEOTIDE SEQUENCE [LARGE SCALE GENOMIC DNA]</scope>
</reference>
<dbReference type="SMART" id="SM00409">
    <property type="entry name" value="IG"/>
    <property type="match status" value="8"/>
</dbReference>
<feature type="transmembrane region" description="Helical" evidence="10">
    <location>
        <begin position="1045"/>
        <end position="1067"/>
    </location>
</feature>
<dbReference type="Pfam" id="PF07686">
    <property type="entry name" value="V-set"/>
    <property type="match status" value="1"/>
</dbReference>
<feature type="domain" description="Ig-like" evidence="12">
    <location>
        <begin position="36"/>
        <end position="139"/>
    </location>
</feature>
<evidence type="ECO:0000256" key="6">
    <source>
        <dbReference type="ARBA" id="ARBA00023157"/>
    </source>
</evidence>
<keyword evidence="16" id="KW-1185">Reference proteome</keyword>
<evidence type="ECO:0000256" key="7">
    <source>
        <dbReference type="ARBA" id="ARBA00023180"/>
    </source>
</evidence>
<feature type="signal peptide" evidence="11">
    <location>
        <begin position="1"/>
        <end position="18"/>
    </location>
</feature>
<keyword evidence="8" id="KW-0393">Immunoglobulin domain</keyword>
<feature type="domain" description="Ig-like" evidence="12">
    <location>
        <begin position="347"/>
        <end position="442"/>
    </location>
</feature>
<dbReference type="InterPro" id="IPR003599">
    <property type="entry name" value="Ig_sub"/>
</dbReference>
<dbReference type="EMBL" id="UYYG01001171">
    <property type="protein sequence ID" value="VDN58729.1"/>
    <property type="molecule type" value="Genomic_DNA"/>
</dbReference>
<dbReference type="WBParaSite" id="DME_0000481901-mRNA-1">
    <property type="protein sequence ID" value="DME_0000481901-mRNA-1"/>
    <property type="gene ID" value="DME_0000481901"/>
</dbReference>
<dbReference type="InterPro" id="IPR007110">
    <property type="entry name" value="Ig-like_dom"/>
</dbReference>
<protein>
    <submittedName>
        <fullName evidence="17">Nephrin</fullName>
    </submittedName>
</protein>
<dbReference type="InterPro" id="IPR051275">
    <property type="entry name" value="Cell_adhesion_signaling"/>
</dbReference>
<evidence type="ECO:0000256" key="9">
    <source>
        <dbReference type="SAM" id="MobiDB-lite"/>
    </source>
</evidence>
<dbReference type="InterPro" id="IPR003598">
    <property type="entry name" value="Ig_sub2"/>
</dbReference>
<feature type="chain" id="PRO_5041044454" evidence="11">
    <location>
        <begin position="19"/>
        <end position="1280"/>
    </location>
</feature>
<evidence type="ECO:0000256" key="3">
    <source>
        <dbReference type="ARBA" id="ARBA00022737"/>
    </source>
</evidence>
<dbReference type="InterPro" id="IPR003961">
    <property type="entry name" value="FN3_dom"/>
</dbReference>
<dbReference type="SMART" id="SM00060">
    <property type="entry name" value="FN3"/>
    <property type="match status" value="1"/>
</dbReference>
<dbReference type="PROSITE" id="PS50835">
    <property type="entry name" value="IG_LIKE"/>
    <property type="match status" value="8"/>
</dbReference>
<dbReference type="InterPro" id="IPR013106">
    <property type="entry name" value="Ig_V-set"/>
</dbReference>
<evidence type="ECO:0000259" key="13">
    <source>
        <dbReference type="PROSITE" id="PS50853"/>
    </source>
</evidence>
<evidence type="ECO:0000256" key="5">
    <source>
        <dbReference type="ARBA" id="ARBA00023136"/>
    </source>
</evidence>
<dbReference type="InterPro" id="IPR013098">
    <property type="entry name" value="Ig_I-set"/>
</dbReference>
<feature type="domain" description="Ig-like" evidence="12">
    <location>
        <begin position="543"/>
        <end position="641"/>
    </location>
</feature>
<dbReference type="InterPro" id="IPR013783">
    <property type="entry name" value="Ig-like_fold"/>
</dbReference>
<keyword evidence="6" id="KW-1015">Disulfide bond</keyword>
<evidence type="ECO:0000313" key="17">
    <source>
        <dbReference type="WBParaSite" id="DME_0000481901-mRNA-1"/>
    </source>
</evidence>
<evidence type="ECO:0000256" key="8">
    <source>
        <dbReference type="ARBA" id="ARBA00023319"/>
    </source>
</evidence>
<feature type="domain" description="Fibronectin type-III" evidence="13">
    <location>
        <begin position="938"/>
        <end position="1028"/>
    </location>
</feature>
<sequence length="1280" mass="142471">MRFVKILFLLLLINNIFGFNEININNNNDSGKDNDAQFAEKPKNQTVLLGENVLLKCVAKPSYSGEALYSQWKSNDGALLGFNDAGVLAGHGQRYSYIRENINEKHLLITNVTLDDDGQFECQMTRIRTGGFRASAYVNVIVPPTEVKLLGHNSGEVIAVEENIILNISCGAFNAKPAAIIHWHVNGRKIHDEVYRWNTQNINKTVTTFAAVLWKPSRNDNKKIFTCESSHSSSIIQRVNFTLNVLYPADKPRITLLNDNDILRVGNNITLLCSTVGGNPPPNVTWLLDQRIISNAFQYNADNLETTNAYSMVVGAEDNGVNFICQSWNHKDNAVRERIQLDVAFAPLGVDIYAESSVRLGRTMYVHCRSRLSNPASKIIWLINGIVASSANETVYQQSNGFISLSNITFNTADVSSSNFRIIVECIAKNNEGTAKKQHTIRILSPPGEPVIYGTDETLLEGEVLNMTCESHGGNPLAALSWYRSVEKVQETKSAVSGDISQSMISILLDRTMNKQHIKCEANNGALDEPLSATRTIRVLFPPRHLIIRKESQTGHKVISGELAKFICIVPSSNPAANIDWKFENDFTNFREENRRNKSSHEFGGFEVESLVEFIPTEDLDGYNLKCIASHPLWNTQKTSSFPLVVLYAPNAVVDGPITIAVTEGDSFKENITIRANPPVSTWRWKKNGVPFEYTVGAIIARGSTISGRSVGRSDSGLYSLMAINSIGMANISVRLTVEFPAYVKHITPITIASDGEEVDMECVVNGFPKKNGMVKWLYNGAPIISMFVEETRAVLRINASHETSGAYICVADNGIGKPNQTTTYLLIKKAPSIDRQSSFLRAAGPIGGHARLRCRVVAVPDVTFHWTVDGRISPLRYNDSKYSFYSVAINHSTFESTLLISGLDQYDYQRKVKCLAMNRLGDDSIEIQVGPLTTPDVPITIRAVNVSKSSIVLNWMAGFDGGADQIFEIRYRIYSENVYHTLNSTSSNIEIKGLKPASRYEIAIRAINARGFSSSYSRPIYAYTKDKNGVDLSVVDQSDSFSPFMVALFGFGGLVLLIINCMLLCYMHRRQKKKKIQEKTEMVRKSQGDSDVRPVQMYGALTNMDNSYRPDSTNTNRSELAREHASEDDQSVRTMIEVNPEGYVQQVDPSMFYDRGSHMECDFDPNFYASVIRSETLRNTAPTSYTNIHYTDSSTPQISITSHGYDDKSSIYKSTLPRAHGINSPPGIRVPRIIDTNPSLNNISNNNNNITPQMLRTFVHPNGIHTAPLDYSHIDGDLV</sequence>
<dbReference type="SMART" id="SM00408">
    <property type="entry name" value="IGc2"/>
    <property type="match status" value="3"/>
</dbReference>
<feature type="domain" description="Ig-like" evidence="12">
    <location>
        <begin position="252"/>
        <end position="342"/>
    </location>
</feature>
<dbReference type="Pfam" id="PF13927">
    <property type="entry name" value="Ig_3"/>
    <property type="match status" value="1"/>
</dbReference>
<dbReference type="Proteomes" id="UP000274756">
    <property type="component" value="Unassembled WGS sequence"/>
</dbReference>
<dbReference type="Pfam" id="PF08205">
    <property type="entry name" value="C2-set_2"/>
    <property type="match status" value="3"/>
</dbReference>
<dbReference type="Proteomes" id="UP000038040">
    <property type="component" value="Unplaced"/>
</dbReference>
<reference evidence="17" key="1">
    <citation type="submission" date="2016-04" db="UniProtKB">
        <authorList>
            <consortium name="WormBaseParasite"/>
        </authorList>
    </citation>
    <scope>IDENTIFICATION</scope>
</reference>
<dbReference type="GO" id="GO:0005886">
    <property type="term" value="C:plasma membrane"/>
    <property type="evidence" value="ECO:0007669"/>
    <property type="project" value="TreeGrafter"/>
</dbReference>
<evidence type="ECO:0000313" key="16">
    <source>
        <dbReference type="Proteomes" id="UP000274756"/>
    </source>
</evidence>
<feature type="domain" description="Ig-like" evidence="12">
    <location>
        <begin position="741"/>
        <end position="824"/>
    </location>
</feature>
<organism evidence="15 17">
    <name type="scientific">Dracunculus medinensis</name>
    <name type="common">Guinea worm</name>
    <dbReference type="NCBI Taxonomy" id="318479"/>
    <lineage>
        <taxon>Eukaryota</taxon>
        <taxon>Metazoa</taxon>
        <taxon>Ecdysozoa</taxon>
        <taxon>Nematoda</taxon>
        <taxon>Chromadorea</taxon>
        <taxon>Rhabditida</taxon>
        <taxon>Spirurina</taxon>
        <taxon>Dracunculoidea</taxon>
        <taxon>Dracunculidae</taxon>
        <taxon>Dracunculus</taxon>
    </lineage>
</organism>
<feature type="domain" description="Ig-like" evidence="12">
    <location>
        <begin position="832"/>
        <end position="931"/>
    </location>
</feature>
<dbReference type="SUPFAM" id="SSF49265">
    <property type="entry name" value="Fibronectin type III"/>
    <property type="match status" value="1"/>
</dbReference>
<evidence type="ECO:0000256" key="1">
    <source>
        <dbReference type="ARBA" id="ARBA00004479"/>
    </source>
</evidence>
<dbReference type="Pfam" id="PF07679">
    <property type="entry name" value="I-set"/>
    <property type="match status" value="1"/>
</dbReference>
<gene>
    <name evidence="14" type="ORF">DME_LOCUS8702</name>
</gene>
<accession>A0A158Q4G9</accession>
<dbReference type="InterPro" id="IPR036179">
    <property type="entry name" value="Ig-like_dom_sf"/>
</dbReference>
<dbReference type="InterPro" id="IPR036116">
    <property type="entry name" value="FN3_sf"/>
</dbReference>
<evidence type="ECO:0000256" key="2">
    <source>
        <dbReference type="ARBA" id="ARBA00022692"/>
    </source>
</evidence>
<dbReference type="CDD" id="cd00063">
    <property type="entry name" value="FN3"/>
    <property type="match status" value="1"/>
</dbReference>
<proteinExistence type="predicted"/>
<feature type="region of interest" description="Disordered" evidence="9">
    <location>
        <begin position="1104"/>
        <end position="1131"/>
    </location>
</feature>
<keyword evidence="5 10" id="KW-0472">Membrane</keyword>
<dbReference type="PANTHER" id="PTHR11640">
    <property type="entry name" value="NEPHRIN"/>
    <property type="match status" value="1"/>
</dbReference>
<dbReference type="GO" id="GO:0050839">
    <property type="term" value="F:cell adhesion molecule binding"/>
    <property type="evidence" value="ECO:0007669"/>
    <property type="project" value="TreeGrafter"/>
</dbReference>
<keyword evidence="4 10" id="KW-1133">Transmembrane helix</keyword>
<evidence type="ECO:0000256" key="10">
    <source>
        <dbReference type="SAM" id="Phobius"/>
    </source>
</evidence>
<dbReference type="GO" id="GO:0098609">
    <property type="term" value="P:cell-cell adhesion"/>
    <property type="evidence" value="ECO:0007669"/>
    <property type="project" value="TreeGrafter"/>
</dbReference>
<keyword evidence="11" id="KW-0732">Signal</keyword>
<dbReference type="STRING" id="318479.A0A158Q4G9"/>
<dbReference type="AlphaFoldDB" id="A0A158Q4G9"/>
<dbReference type="Gene3D" id="2.60.40.10">
    <property type="entry name" value="Immunoglobulins"/>
    <property type="match status" value="10"/>
</dbReference>
<dbReference type="InterPro" id="IPR013162">
    <property type="entry name" value="CD80_C2-set"/>
</dbReference>
<evidence type="ECO:0000256" key="4">
    <source>
        <dbReference type="ARBA" id="ARBA00022989"/>
    </source>
</evidence>
<evidence type="ECO:0000256" key="11">
    <source>
        <dbReference type="SAM" id="SignalP"/>
    </source>
</evidence>
<feature type="domain" description="Ig-like" evidence="12">
    <location>
        <begin position="446"/>
        <end position="538"/>
    </location>
</feature>